<dbReference type="InterPro" id="IPR029058">
    <property type="entry name" value="AB_hydrolase_fold"/>
</dbReference>
<evidence type="ECO:0000256" key="1">
    <source>
        <dbReference type="ARBA" id="ARBA00001585"/>
    </source>
</evidence>
<dbReference type="InterPro" id="IPR002410">
    <property type="entry name" value="Peptidase_S33"/>
</dbReference>
<dbReference type="GO" id="GO:0004177">
    <property type="term" value="F:aminopeptidase activity"/>
    <property type="evidence" value="ECO:0007669"/>
    <property type="project" value="UniProtKB-KW"/>
</dbReference>
<evidence type="ECO:0000256" key="3">
    <source>
        <dbReference type="ARBA" id="ARBA00010088"/>
    </source>
</evidence>
<evidence type="ECO:0000313" key="13">
    <source>
        <dbReference type="Proteomes" id="UP000247612"/>
    </source>
</evidence>
<keyword evidence="10" id="KW-0472">Membrane</keyword>
<keyword evidence="7" id="KW-0645">Protease</keyword>
<gene>
    <name evidence="12" type="ORF">DES51_1022</name>
</gene>
<keyword evidence="6" id="KW-0963">Cytoplasm</keyword>
<comment type="subcellular location">
    <subcellularLocation>
        <location evidence="2">Cytoplasm</location>
    </subcellularLocation>
</comment>
<dbReference type="PANTHER" id="PTHR43722:SF1">
    <property type="entry name" value="PROLINE IMINOPEPTIDASE"/>
    <property type="match status" value="1"/>
</dbReference>
<dbReference type="SUPFAM" id="SSF53474">
    <property type="entry name" value="alpha/beta-Hydrolases"/>
    <property type="match status" value="1"/>
</dbReference>
<dbReference type="GO" id="GO:0006508">
    <property type="term" value="P:proteolysis"/>
    <property type="evidence" value="ECO:0007669"/>
    <property type="project" value="UniProtKB-KW"/>
</dbReference>
<keyword evidence="13" id="KW-1185">Reference proteome</keyword>
<evidence type="ECO:0000256" key="4">
    <source>
        <dbReference type="ARBA" id="ARBA00012568"/>
    </source>
</evidence>
<proteinExistence type="inferred from homology"/>
<keyword evidence="10" id="KW-0812">Transmembrane</keyword>
<evidence type="ECO:0000313" key="12">
    <source>
        <dbReference type="EMBL" id="PXX80884.1"/>
    </source>
</evidence>
<sequence>MILTIVLGGIAAISIIFGMIRFIKAQKYKIRTAAGIQKTDYVVLGGIEQYIQIRGEDRSNPIIIMLHGGPGNAMAFYSYYWQAELEKAYTIINWDQRGCANTYYRNKEADKPTLELLLSDLDELVDYACREFGKDKVVIMGHSWGTFLGVAYVSKHPEKVAAYVGVGQFHDVWKSEQHAVDEAIRLANLAGKNQDAEKIKKQLQIVHTSQEADLQEFMKLRQLTGKYLPSGENTPFAAELFSPYLSFNDFKWFLTLLFNFKKFIHIQEELYKTLFSKEELPEHNITTFEVPVLIIAGDCDWITPYEMAQDYFKQISAPKKKFILIEKAGHIPFKPGHFTQLVMNSLDELK</sequence>
<comment type="similarity">
    <text evidence="3">Belongs to the peptidase S33 family.</text>
</comment>
<name>A0A318KSN7_9FIRM</name>
<reference evidence="12 13" key="1">
    <citation type="submission" date="2018-05" db="EMBL/GenBank/DDBJ databases">
        <title>Genomic Encyclopedia of Type Strains, Phase IV (KMG-IV): sequencing the most valuable type-strain genomes for metagenomic binning, comparative biology and taxonomic classification.</title>
        <authorList>
            <person name="Goeker M."/>
        </authorList>
    </citation>
    <scope>NUCLEOTIDE SEQUENCE [LARGE SCALE GENOMIC DNA]</scope>
    <source>
        <strain evidence="12 13">JC118</strain>
    </source>
</reference>
<evidence type="ECO:0000256" key="2">
    <source>
        <dbReference type="ARBA" id="ARBA00004496"/>
    </source>
</evidence>
<accession>A0A318KSN7</accession>
<dbReference type="Proteomes" id="UP000247612">
    <property type="component" value="Unassembled WGS sequence"/>
</dbReference>
<dbReference type="InterPro" id="IPR005944">
    <property type="entry name" value="Pro_iminopeptidase"/>
</dbReference>
<protein>
    <recommendedName>
        <fullName evidence="4">prolyl aminopeptidase</fullName>
        <ecNumber evidence="4">3.4.11.5</ecNumber>
    </recommendedName>
    <alternativeName>
        <fullName evidence="9">Prolyl aminopeptidase</fullName>
    </alternativeName>
</protein>
<dbReference type="Gene3D" id="3.40.50.1820">
    <property type="entry name" value="alpha/beta hydrolase"/>
    <property type="match status" value="1"/>
</dbReference>
<dbReference type="EC" id="3.4.11.5" evidence="4"/>
<evidence type="ECO:0000256" key="9">
    <source>
        <dbReference type="ARBA" id="ARBA00029605"/>
    </source>
</evidence>
<evidence type="ECO:0000256" key="7">
    <source>
        <dbReference type="ARBA" id="ARBA00022670"/>
    </source>
</evidence>
<keyword evidence="10" id="KW-1133">Transmembrane helix</keyword>
<dbReference type="STRING" id="1034346.GCA_000313565_02560"/>
<evidence type="ECO:0000256" key="5">
    <source>
        <dbReference type="ARBA" id="ARBA00022438"/>
    </source>
</evidence>
<feature type="transmembrane region" description="Helical" evidence="10">
    <location>
        <begin position="6"/>
        <end position="23"/>
    </location>
</feature>
<feature type="domain" description="AB hydrolase-1" evidence="11">
    <location>
        <begin position="61"/>
        <end position="333"/>
    </location>
</feature>
<comment type="catalytic activity">
    <reaction evidence="1">
        <text>Release of N-terminal proline from a peptide.</text>
        <dbReference type="EC" id="3.4.11.5"/>
    </reaction>
</comment>
<keyword evidence="8" id="KW-0378">Hydrolase</keyword>
<evidence type="ECO:0000259" key="11">
    <source>
        <dbReference type="Pfam" id="PF00561"/>
    </source>
</evidence>
<dbReference type="EMBL" id="QJKH01000002">
    <property type="protein sequence ID" value="PXX80884.1"/>
    <property type="molecule type" value="Genomic_DNA"/>
</dbReference>
<dbReference type="GO" id="GO:0005737">
    <property type="term" value="C:cytoplasm"/>
    <property type="evidence" value="ECO:0007669"/>
    <property type="project" value="UniProtKB-SubCell"/>
</dbReference>
<keyword evidence="5" id="KW-0031">Aminopeptidase</keyword>
<dbReference type="PANTHER" id="PTHR43722">
    <property type="entry name" value="PROLINE IMINOPEPTIDASE"/>
    <property type="match status" value="1"/>
</dbReference>
<evidence type="ECO:0000256" key="6">
    <source>
        <dbReference type="ARBA" id="ARBA00022490"/>
    </source>
</evidence>
<dbReference type="AlphaFoldDB" id="A0A318KSN7"/>
<comment type="caution">
    <text evidence="12">The sequence shown here is derived from an EMBL/GenBank/DDBJ whole genome shotgun (WGS) entry which is preliminary data.</text>
</comment>
<evidence type="ECO:0000256" key="8">
    <source>
        <dbReference type="ARBA" id="ARBA00022801"/>
    </source>
</evidence>
<dbReference type="Pfam" id="PF00561">
    <property type="entry name" value="Abhydrolase_1"/>
    <property type="match status" value="1"/>
</dbReference>
<organism evidence="12 13">
    <name type="scientific">Dielma fastidiosa</name>
    <dbReference type="NCBI Taxonomy" id="1034346"/>
    <lineage>
        <taxon>Bacteria</taxon>
        <taxon>Bacillati</taxon>
        <taxon>Bacillota</taxon>
        <taxon>Erysipelotrichia</taxon>
        <taxon>Erysipelotrichales</taxon>
        <taxon>Erysipelotrichaceae</taxon>
        <taxon>Dielma</taxon>
    </lineage>
</organism>
<dbReference type="PRINTS" id="PR00793">
    <property type="entry name" value="PROAMNOPTASE"/>
</dbReference>
<evidence type="ECO:0000256" key="10">
    <source>
        <dbReference type="SAM" id="Phobius"/>
    </source>
</evidence>
<dbReference type="RefSeq" id="WP_022938847.1">
    <property type="nucleotide sequence ID" value="NZ_CABKRQ010000006.1"/>
</dbReference>
<dbReference type="InterPro" id="IPR000073">
    <property type="entry name" value="AB_hydrolase_1"/>
</dbReference>